<protein>
    <submittedName>
        <fullName evidence="5">Uncharacterized protein</fullName>
    </submittedName>
</protein>
<accession>A0ABM7PDK2</accession>
<organism evidence="5 6">
    <name type="scientific">Desulfoluna limicola</name>
    <dbReference type="NCBI Taxonomy" id="2810562"/>
    <lineage>
        <taxon>Bacteria</taxon>
        <taxon>Pseudomonadati</taxon>
        <taxon>Thermodesulfobacteriota</taxon>
        <taxon>Desulfobacteria</taxon>
        <taxon>Desulfobacterales</taxon>
        <taxon>Desulfolunaceae</taxon>
        <taxon>Desulfoluna</taxon>
    </lineage>
</organism>
<keyword evidence="4" id="KW-1133">Transmembrane helix</keyword>
<comment type="subcellular location">
    <subcellularLocation>
        <location evidence="1">Cell envelope</location>
    </subcellularLocation>
</comment>
<dbReference type="Gene3D" id="2.40.50.100">
    <property type="match status" value="1"/>
</dbReference>
<evidence type="ECO:0000313" key="5">
    <source>
        <dbReference type="EMBL" id="BCS95255.1"/>
    </source>
</evidence>
<keyword evidence="4" id="KW-0472">Membrane</keyword>
<evidence type="ECO:0000256" key="2">
    <source>
        <dbReference type="ARBA" id="ARBA00023054"/>
    </source>
</evidence>
<gene>
    <name evidence="5" type="ORF">DSLASN_08870</name>
</gene>
<reference evidence="5 6" key="1">
    <citation type="submission" date="2021-02" db="EMBL/GenBank/DDBJ databases">
        <title>Complete genome of Desulfoluna sp. strain ASN36.</title>
        <authorList>
            <person name="Takahashi A."/>
            <person name="Kojima H."/>
            <person name="Fukui M."/>
        </authorList>
    </citation>
    <scope>NUCLEOTIDE SEQUENCE [LARGE SCALE GENOMIC DNA]</scope>
    <source>
        <strain evidence="5 6">ASN36</strain>
    </source>
</reference>
<feature type="coiled-coil region" evidence="3">
    <location>
        <begin position="195"/>
        <end position="222"/>
    </location>
</feature>
<name>A0ABM7PDK2_9BACT</name>
<feature type="coiled-coil region" evidence="3">
    <location>
        <begin position="102"/>
        <end position="140"/>
    </location>
</feature>
<feature type="transmembrane region" description="Helical" evidence="4">
    <location>
        <begin position="12"/>
        <end position="31"/>
    </location>
</feature>
<dbReference type="PANTHER" id="PTHR32347">
    <property type="entry name" value="EFFLUX SYSTEM COMPONENT YKNX-RELATED"/>
    <property type="match status" value="1"/>
</dbReference>
<dbReference type="InterPro" id="IPR050465">
    <property type="entry name" value="UPF0194_transport"/>
</dbReference>
<evidence type="ECO:0000256" key="4">
    <source>
        <dbReference type="SAM" id="Phobius"/>
    </source>
</evidence>
<evidence type="ECO:0000313" key="6">
    <source>
        <dbReference type="Proteomes" id="UP001320148"/>
    </source>
</evidence>
<keyword evidence="2 3" id="KW-0175">Coiled coil</keyword>
<dbReference type="EMBL" id="AP024488">
    <property type="protein sequence ID" value="BCS95255.1"/>
    <property type="molecule type" value="Genomic_DNA"/>
</dbReference>
<evidence type="ECO:0000256" key="1">
    <source>
        <dbReference type="ARBA" id="ARBA00004196"/>
    </source>
</evidence>
<evidence type="ECO:0000256" key="3">
    <source>
        <dbReference type="SAM" id="Coils"/>
    </source>
</evidence>
<sequence length="665" mass="72885">MRRQFKSNWPLYAVWVTIFISTVAITCFYGSESSSFYGIAETREIVANFESAVEIKRIGVTEGQSVEAGVLMVELNSPELMLKINHISHQLDQLRAQKGVDKSEVLSRLRQLKAEKAARENEIENQISQLENQYRINQSLLSGLKSIPSGLGEESHATNSPMALKIKNLKKELSLSVHPLMIQIELLQKTLASLEDPVKIQVERLEEELSLLQEENSKLNIYAQISGIIGSVNFKPGEKVSPFSPILTLHTKTPSLIKGYIYENAYSGIAMGESVTVSSLALSDHSISGCVVGIGGRIVEYPVRLRKHPDMQVWGREVVIKIPGNNPFILGEKVLITSSVEGTGFADKMKRLFFPSESMADVNPTGQAMVETSTVRSVVPLETGEIEASAMLYLEDIDRYMLLSDDTPGNAPLVFLMNSDGIVTKETTISGLDAIKDMESVAQGEPGILYIASSLNTGNHGKINPLGNRLVAVQRQGERFSLLGMVDLYSLLKARAEQERGADWAEFVLGGMAERSLDLEGMFYKEGALFLGFKAPSLNAHSVIIKISDIDSAMGGQGLKAHQTSIWQRVNLTCADTPTTERISDLLYVEGILYITGTPLVKKGGSRSGSLWALDAQTGIAKRLVSFKALQPEGIAAGKEKQTLMLCFDQGRNEDSKLSVVKVNQ</sequence>
<keyword evidence="6" id="KW-1185">Reference proteome</keyword>
<dbReference type="Proteomes" id="UP001320148">
    <property type="component" value="Chromosome"/>
</dbReference>
<dbReference type="PANTHER" id="PTHR32347:SF23">
    <property type="entry name" value="BLL5650 PROTEIN"/>
    <property type="match status" value="1"/>
</dbReference>
<keyword evidence="4" id="KW-0812">Transmembrane</keyword>
<proteinExistence type="predicted"/>